<dbReference type="KEGG" id="pcz:PCL1606_37240"/>
<dbReference type="Gene3D" id="3.30.9.10">
    <property type="entry name" value="D-Amino Acid Oxidase, subunit A, domain 2"/>
    <property type="match status" value="1"/>
</dbReference>
<evidence type="ECO:0000259" key="2">
    <source>
        <dbReference type="Pfam" id="PF01266"/>
    </source>
</evidence>
<name>A0A0D5Y2B9_9PSED</name>
<dbReference type="InterPro" id="IPR006076">
    <property type="entry name" value="FAD-dep_OxRdtase"/>
</dbReference>
<keyword evidence="1" id="KW-0560">Oxidoreductase</keyword>
<dbReference type="PANTHER" id="PTHR13847">
    <property type="entry name" value="SARCOSINE DEHYDROGENASE-RELATED"/>
    <property type="match status" value="1"/>
</dbReference>
<dbReference type="Gene3D" id="3.50.50.60">
    <property type="entry name" value="FAD/NAD(P)-binding domain"/>
    <property type="match status" value="1"/>
</dbReference>
<dbReference type="PANTHER" id="PTHR13847:SF249">
    <property type="entry name" value="OXIDOREDUCTASE-RELATED"/>
    <property type="match status" value="1"/>
</dbReference>
<dbReference type="AlphaFoldDB" id="A0A0D5Y2B9"/>
<protein>
    <submittedName>
        <fullName evidence="3">FAD-dependent oxidoreductase</fullName>
    </submittedName>
</protein>
<dbReference type="SUPFAM" id="SSF51905">
    <property type="entry name" value="FAD/NAD(P)-binding domain"/>
    <property type="match status" value="1"/>
</dbReference>
<reference evidence="3 4" key="1">
    <citation type="journal article" date="2015" name="Mol. Plant Microbe Interact.">
        <title>Comparative Genomic Analysis of Pseudomonas chlororaphis PCL1606 Reveals New Insight into Antifungal Compounds Involved in Biocontrol.</title>
        <authorList>
            <person name="Calderon C.E."/>
            <person name="Ramos C."/>
            <person name="de Vicente A."/>
            <person name="Cazorla F.M."/>
        </authorList>
    </citation>
    <scope>NUCLEOTIDE SEQUENCE [LARGE SCALE GENOMIC DNA]</scope>
    <source>
        <strain evidence="3 4">PCL1606</strain>
    </source>
</reference>
<dbReference type="EMBL" id="CP011110">
    <property type="protein sequence ID" value="AKA25175.1"/>
    <property type="molecule type" value="Genomic_DNA"/>
</dbReference>
<dbReference type="Pfam" id="PF01266">
    <property type="entry name" value="DAO"/>
    <property type="match status" value="1"/>
</dbReference>
<dbReference type="PRINTS" id="PR00411">
    <property type="entry name" value="PNDRDTASEI"/>
</dbReference>
<sequence>MNIREQPMTAAFNPVAPAAERCPSYYSATLNHETAYPPLQGQVSVDVVIIGGGFTGVASAVELAERGLKVAIVESHKIGWGATGRNGGQVTGSLSGDEAMRKQMRRSLGDEVDDFIWQLRWRGHRIIQQRVKKYAIACDLKHGHLHAAYKPGHLAGLRADYEEAVRRGMGDEVSLLDRQQLREVLDSELYHGAIKNTRNMHLHPLNLCIGEARAAESLGALIFEHSEVLQIVHGERPAVITAQGRIDARQVLLAGDVYHKLEPRQLKGKIFPAMGGIVTTAPLGELARRLNPQDLAVYDCRFVLDYYRMTADGRLLFGGGANYSGKDSRDIAGELRPCIERTFPALKGVAIDFQWSCAMGIVINRIPQLGKLSDNVWYCQGYSGHGIATSHIMGEIMAQAITGHLGDYDTFAACQHIRVPFGDQLGNPLLAAGMWYYQMLEKLR</sequence>
<feature type="domain" description="FAD dependent oxidoreductase" evidence="2">
    <location>
        <begin position="46"/>
        <end position="399"/>
    </location>
</feature>
<evidence type="ECO:0000313" key="4">
    <source>
        <dbReference type="Proteomes" id="UP000032748"/>
    </source>
</evidence>
<dbReference type="PATRIC" id="fig|587753.10.peg.3711"/>
<dbReference type="Proteomes" id="UP000032748">
    <property type="component" value="Chromosome"/>
</dbReference>
<dbReference type="GO" id="GO:0005737">
    <property type="term" value="C:cytoplasm"/>
    <property type="evidence" value="ECO:0007669"/>
    <property type="project" value="TreeGrafter"/>
</dbReference>
<dbReference type="GO" id="GO:0016491">
    <property type="term" value="F:oxidoreductase activity"/>
    <property type="evidence" value="ECO:0007669"/>
    <property type="project" value="UniProtKB-KW"/>
</dbReference>
<proteinExistence type="predicted"/>
<gene>
    <name evidence="3" type="ORF">PCL1606_37240</name>
</gene>
<organism evidence="3 4">
    <name type="scientific">Pseudomonas chlororaphis</name>
    <dbReference type="NCBI Taxonomy" id="587753"/>
    <lineage>
        <taxon>Bacteria</taxon>
        <taxon>Pseudomonadati</taxon>
        <taxon>Pseudomonadota</taxon>
        <taxon>Gammaproteobacteria</taxon>
        <taxon>Pseudomonadales</taxon>
        <taxon>Pseudomonadaceae</taxon>
        <taxon>Pseudomonas</taxon>
    </lineage>
</organism>
<evidence type="ECO:0000313" key="3">
    <source>
        <dbReference type="EMBL" id="AKA25175.1"/>
    </source>
</evidence>
<accession>A0A0D5Y2B9</accession>
<evidence type="ECO:0000256" key="1">
    <source>
        <dbReference type="ARBA" id="ARBA00023002"/>
    </source>
</evidence>
<dbReference type="InterPro" id="IPR036188">
    <property type="entry name" value="FAD/NAD-bd_sf"/>
</dbReference>